<gene>
    <name evidence="2" type="ORF">HR057_11180</name>
</gene>
<organism evidence="2 3">
    <name type="scientific">Calidifontibacillus erzurumensis</name>
    <dbReference type="NCBI Taxonomy" id="2741433"/>
    <lineage>
        <taxon>Bacteria</taxon>
        <taxon>Bacillati</taxon>
        <taxon>Bacillota</taxon>
        <taxon>Bacilli</taxon>
        <taxon>Bacillales</taxon>
        <taxon>Bacillaceae</taxon>
        <taxon>Calidifontibacillus/Schinkia group</taxon>
        <taxon>Calidifontibacillus</taxon>
    </lineage>
</organism>
<dbReference type="RefSeq" id="WP_173731518.1">
    <property type="nucleotide sequence ID" value="NZ_JABTTE010000014.1"/>
</dbReference>
<evidence type="ECO:0000256" key="1">
    <source>
        <dbReference type="SAM" id="Phobius"/>
    </source>
</evidence>
<dbReference type="Pfam" id="PF17313">
    <property type="entry name" value="DUF5359"/>
    <property type="match status" value="1"/>
</dbReference>
<comment type="caution">
    <text evidence="2">The sequence shown here is derived from an EMBL/GenBank/DDBJ whole genome shotgun (WGS) entry which is preliminary data.</text>
</comment>
<dbReference type="EMBL" id="JABTTE010000014">
    <property type="protein sequence ID" value="NSL52317.1"/>
    <property type="molecule type" value="Genomic_DNA"/>
</dbReference>
<evidence type="ECO:0000313" key="2">
    <source>
        <dbReference type="EMBL" id="NSL52317.1"/>
    </source>
</evidence>
<dbReference type="Proteomes" id="UP000625804">
    <property type="component" value="Unassembled WGS sequence"/>
</dbReference>
<accession>A0A8J8GFE1</accession>
<protein>
    <submittedName>
        <fullName evidence="2">YpfB family protein</fullName>
    </submittedName>
</protein>
<keyword evidence="1" id="KW-0472">Membrane</keyword>
<keyword evidence="3" id="KW-1185">Reference proteome</keyword>
<evidence type="ECO:0000313" key="3">
    <source>
        <dbReference type="Proteomes" id="UP000625804"/>
    </source>
</evidence>
<dbReference type="InterPro" id="IPR035281">
    <property type="entry name" value="DUF5359"/>
</dbReference>
<keyword evidence="1" id="KW-1133">Transmembrane helix</keyword>
<reference evidence="2" key="1">
    <citation type="submission" date="2020-06" db="EMBL/GenBank/DDBJ databases">
        <title>A novel thermopfilic bacterium from Erzurum, Turkey.</title>
        <authorList>
            <person name="Adiguzel A."/>
            <person name="Ay H."/>
            <person name="Baltaci M.O."/>
        </authorList>
    </citation>
    <scope>NUCLEOTIDE SEQUENCE</scope>
    <source>
        <strain evidence="2">P2</strain>
    </source>
</reference>
<proteinExistence type="predicted"/>
<dbReference type="AlphaFoldDB" id="A0A8J8GFE1"/>
<keyword evidence="1" id="KW-0812">Transmembrane</keyword>
<name>A0A8J8GFE1_9BACI</name>
<sequence length="58" mass="6978">MKKVEKYIIKFLILHFIFLIIGQCLISNKQLAPFVSKMIYYEGVMRDEHTEIIETMNR</sequence>
<feature type="transmembrane region" description="Helical" evidence="1">
    <location>
        <begin position="7"/>
        <end position="28"/>
    </location>
</feature>